<dbReference type="Proteomes" id="UP001187734">
    <property type="component" value="Unassembled WGS sequence"/>
</dbReference>
<accession>A0AAE8MAU5</accession>
<feature type="region of interest" description="Disordered" evidence="1">
    <location>
        <begin position="15"/>
        <end position="54"/>
    </location>
</feature>
<evidence type="ECO:0000256" key="2">
    <source>
        <dbReference type="SAM" id="SignalP"/>
    </source>
</evidence>
<evidence type="ECO:0000256" key="1">
    <source>
        <dbReference type="SAM" id="MobiDB-lite"/>
    </source>
</evidence>
<feature type="signal peptide" evidence="2">
    <location>
        <begin position="1"/>
        <end position="19"/>
    </location>
</feature>
<evidence type="ECO:0000313" key="4">
    <source>
        <dbReference type="Proteomes" id="UP001187734"/>
    </source>
</evidence>
<organism evidence="3 4">
    <name type="scientific">Fusarium torulosum</name>
    <dbReference type="NCBI Taxonomy" id="33205"/>
    <lineage>
        <taxon>Eukaryota</taxon>
        <taxon>Fungi</taxon>
        <taxon>Dikarya</taxon>
        <taxon>Ascomycota</taxon>
        <taxon>Pezizomycotina</taxon>
        <taxon>Sordariomycetes</taxon>
        <taxon>Hypocreomycetidae</taxon>
        <taxon>Hypocreales</taxon>
        <taxon>Nectriaceae</taxon>
        <taxon>Fusarium</taxon>
    </lineage>
</organism>
<gene>
    <name evidence="3" type="ORF">FTOL_07445</name>
</gene>
<keyword evidence="4" id="KW-1185">Reference proteome</keyword>
<sequence>MKVLHLVTALIASTTSVKAAPHSKKKNDSYRSDNERPVEDEHPEPKNLLPNAGFEEHERGAPYERIREGVKISSDPALARTGNRSALFELKSLQDRPTLRFDHFTELKASTPYMLRGYFRVVQGDSITEDDYCQIYGLLHNAGATHHLMIGASVENNEYQEFSLPLYNFPGGERFELMVGCEHGLGKGSSVAISIDDISLKEGTGGWVEGAKHKTYLAPVDIQWGDGLFDSIKTKWLGPTRDTLDKGLGGS</sequence>
<dbReference type="Gene3D" id="2.60.120.260">
    <property type="entry name" value="Galactose-binding domain-like"/>
    <property type="match status" value="1"/>
</dbReference>
<keyword evidence="2" id="KW-0732">Signal</keyword>
<reference evidence="3" key="1">
    <citation type="submission" date="2018-03" db="EMBL/GenBank/DDBJ databases">
        <authorList>
            <person name="Guldener U."/>
        </authorList>
    </citation>
    <scope>NUCLEOTIDE SEQUENCE</scope>
</reference>
<dbReference type="EMBL" id="ONZP01000251">
    <property type="protein sequence ID" value="SPJ79054.1"/>
    <property type="molecule type" value="Genomic_DNA"/>
</dbReference>
<feature type="compositionally biased region" description="Basic and acidic residues" evidence="1">
    <location>
        <begin position="26"/>
        <end position="45"/>
    </location>
</feature>
<proteinExistence type="predicted"/>
<protein>
    <submittedName>
        <fullName evidence="3">Uncharacterized protein</fullName>
    </submittedName>
</protein>
<comment type="caution">
    <text evidence="3">The sequence shown here is derived from an EMBL/GenBank/DDBJ whole genome shotgun (WGS) entry which is preliminary data.</text>
</comment>
<feature type="chain" id="PRO_5042069715" evidence="2">
    <location>
        <begin position="20"/>
        <end position="251"/>
    </location>
</feature>
<name>A0AAE8MAU5_9HYPO</name>
<evidence type="ECO:0000313" key="3">
    <source>
        <dbReference type="EMBL" id="SPJ79054.1"/>
    </source>
</evidence>
<dbReference type="AlphaFoldDB" id="A0AAE8MAU5"/>